<name>L5KTZ6_PTEAL</name>
<dbReference type="Proteomes" id="UP000010552">
    <property type="component" value="Unassembled WGS sequence"/>
</dbReference>
<organism evidence="2 3">
    <name type="scientific">Pteropus alecto</name>
    <name type="common">Black flying fox</name>
    <dbReference type="NCBI Taxonomy" id="9402"/>
    <lineage>
        <taxon>Eukaryota</taxon>
        <taxon>Metazoa</taxon>
        <taxon>Chordata</taxon>
        <taxon>Craniata</taxon>
        <taxon>Vertebrata</taxon>
        <taxon>Euteleostomi</taxon>
        <taxon>Mammalia</taxon>
        <taxon>Eutheria</taxon>
        <taxon>Laurasiatheria</taxon>
        <taxon>Chiroptera</taxon>
        <taxon>Yinpterochiroptera</taxon>
        <taxon>Pteropodoidea</taxon>
        <taxon>Pteropodidae</taxon>
        <taxon>Pteropodinae</taxon>
        <taxon>Pteropus</taxon>
    </lineage>
</organism>
<protein>
    <submittedName>
        <fullName evidence="2">Uncharacterized protein</fullName>
    </submittedName>
</protein>
<proteinExistence type="predicted"/>
<sequence>MSHGRNKTNTGQVDYTFSPDISTQERKERFPRPMSPYGRESKLCSCGDLFSLEGRGPCPVCSPSGLQGCTLSPVQGELRMQPSSTQRFWEDRYRAMWKLT</sequence>
<dbReference type="AlphaFoldDB" id="L5KTZ6"/>
<gene>
    <name evidence="2" type="ORF">PAL_GLEAN10013751</name>
</gene>
<accession>L5KTZ6</accession>
<evidence type="ECO:0000256" key="1">
    <source>
        <dbReference type="SAM" id="MobiDB-lite"/>
    </source>
</evidence>
<reference evidence="3" key="1">
    <citation type="journal article" date="2013" name="Science">
        <title>Comparative analysis of bat genomes provides insight into the evolution of flight and immunity.</title>
        <authorList>
            <person name="Zhang G."/>
            <person name="Cowled C."/>
            <person name="Shi Z."/>
            <person name="Huang Z."/>
            <person name="Bishop-Lilly K.A."/>
            <person name="Fang X."/>
            <person name="Wynne J.W."/>
            <person name="Xiong Z."/>
            <person name="Baker M.L."/>
            <person name="Zhao W."/>
            <person name="Tachedjian M."/>
            <person name="Zhu Y."/>
            <person name="Zhou P."/>
            <person name="Jiang X."/>
            <person name="Ng J."/>
            <person name="Yang L."/>
            <person name="Wu L."/>
            <person name="Xiao J."/>
            <person name="Feng Y."/>
            <person name="Chen Y."/>
            <person name="Sun X."/>
            <person name="Zhang Y."/>
            <person name="Marsh G.A."/>
            <person name="Crameri G."/>
            <person name="Broder C.C."/>
            <person name="Frey K.G."/>
            <person name="Wang L.F."/>
            <person name="Wang J."/>
        </authorList>
    </citation>
    <scope>NUCLEOTIDE SEQUENCE [LARGE SCALE GENOMIC DNA]</scope>
</reference>
<feature type="region of interest" description="Disordered" evidence="1">
    <location>
        <begin position="1"/>
        <end position="34"/>
    </location>
</feature>
<keyword evidence="3" id="KW-1185">Reference proteome</keyword>
<dbReference type="InParanoid" id="L5KTZ6"/>
<dbReference type="EMBL" id="KB030555">
    <property type="protein sequence ID" value="ELK14919.1"/>
    <property type="molecule type" value="Genomic_DNA"/>
</dbReference>
<feature type="compositionally biased region" description="Polar residues" evidence="1">
    <location>
        <begin position="7"/>
        <end position="22"/>
    </location>
</feature>
<evidence type="ECO:0000313" key="2">
    <source>
        <dbReference type="EMBL" id="ELK14919.1"/>
    </source>
</evidence>
<evidence type="ECO:0000313" key="3">
    <source>
        <dbReference type="Proteomes" id="UP000010552"/>
    </source>
</evidence>